<organism evidence="1 2">
    <name type="scientific">Methylobrevis pamukkalensis</name>
    <dbReference type="NCBI Taxonomy" id="1439726"/>
    <lineage>
        <taxon>Bacteria</taxon>
        <taxon>Pseudomonadati</taxon>
        <taxon>Pseudomonadota</taxon>
        <taxon>Alphaproteobacteria</taxon>
        <taxon>Hyphomicrobiales</taxon>
        <taxon>Pleomorphomonadaceae</taxon>
        <taxon>Methylobrevis</taxon>
    </lineage>
</organism>
<gene>
    <name evidence="1" type="ORF">A6302_02845</name>
</gene>
<evidence type="ECO:0000313" key="1">
    <source>
        <dbReference type="EMBL" id="ODN69858.1"/>
    </source>
</evidence>
<dbReference type="OrthoDB" id="7916802at2"/>
<evidence type="ECO:0000313" key="2">
    <source>
        <dbReference type="Proteomes" id="UP000094622"/>
    </source>
</evidence>
<reference evidence="1 2" key="1">
    <citation type="submission" date="2016-07" db="EMBL/GenBank/DDBJ databases">
        <title>Draft Genome Sequence of Methylobrevis pamukkalensis PK2.</title>
        <authorList>
            <person name="Vasilenko O.V."/>
            <person name="Doronina N.V."/>
            <person name="Shmareva M.N."/>
            <person name="Tarlachkov S.V."/>
            <person name="Mustakhimov I."/>
            <person name="Trotsenko Y.A."/>
        </authorList>
    </citation>
    <scope>NUCLEOTIDE SEQUENCE [LARGE SCALE GENOMIC DNA]</scope>
    <source>
        <strain evidence="1 2">PK2</strain>
    </source>
</reference>
<dbReference type="RefSeq" id="WP_141703734.1">
    <property type="nucleotide sequence ID" value="NZ_MCRJ01000071.1"/>
</dbReference>
<protein>
    <recommendedName>
        <fullName evidence="3">Entericidin B membrane lipoprotein</fullName>
    </recommendedName>
</protein>
<dbReference type="EMBL" id="MCRJ01000071">
    <property type="protein sequence ID" value="ODN69858.1"/>
    <property type="molecule type" value="Genomic_DNA"/>
</dbReference>
<keyword evidence="2" id="KW-1185">Reference proteome</keyword>
<dbReference type="Proteomes" id="UP000094622">
    <property type="component" value="Unassembled WGS sequence"/>
</dbReference>
<sequence>MSSKLLATALILAFGLGLSACDKTIRGIGGDMRDTGQAVQDAAR</sequence>
<name>A0A1E3H0I7_9HYPH</name>
<proteinExistence type="predicted"/>
<evidence type="ECO:0008006" key="3">
    <source>
        <dbReference type="Google" id="ProtNLM"/>
    </source>
</evidence>
<dbReference type="PROSITE" id="PS51257">
    <property type="entry name" value="PROKAR_LIPOPROTEIN"/>
    <property type="match status" value="1"/>
</dbReference>
<dbReference type="AlphaFoldDB" id="A0A1E3H0I7"/>
<accession>A0A1E3H0I7</accession>
<comment type="caution">
    <text evidence="1">The sequence shown here is derived from an EMBL/GenBank/DDBJ whole genome shotgun (WGS) entry which is preliminary data.</text>
</comment>